<dbReference type="EMBL" id="FRCP01000024">
    <property type="protein sequence ID" value="SHM96872.1"/>
    <property type="molecule type" value="Genomic_DNA"/>
</dbReference>
<dbReference type="InterPro" id="IPR003416">
    <property type="entry name" value="MgtC/SapB/SrpB/YhiD_fam"/>
</dbReference>
<evidence type="ECO:0000256" key="5">
    <source>
        <dbReference type="ARBA" id="ARBA00022989"/>
    </source>
</evidence>
<organism evidence="9 10">
    <name type="scientific">Anaerosporobacter mobilis DSM 15930</name>
    <dbReference type="NCBI Taxonomy" id="1120996"/>
    <lineage>
        <taxon>Bacteria</taxon>
        <taxon>Bacillati</taxon>
        <taxon>Bacillota</taxon>
        <taxon>Clostridia</taxon>
        <taxon>Lachnospirales</taxon>
        <taxon>Lachnospiraceae</taxon>
        <taxon>Anaerosporobacter</taxon>
    </lineage>
</organism>
<comment type="subcellular location">
    <subcellularLocation>
        <location evidence="1">Cell membrane</location>
        <topology evidence="1">Multi-pass membrane protein</topology>
    </subcellularLocation>
</comment>
<dbReference type="RefSeq" id="WP_073290922.1">
    <property type="nucleotide sequence ID" value="NZ_FRCP01000024.1"/>
</dbReference>
<accession>A0A1M7N059</accession>
<feature type="transmembrane region" description="Helical" evidence="7">
    <location>
        <begin position="77"/>
        <end position="96"/>
    </location>
</feature>
<feature type="transmembrane region" description="Helical" evidence="7">
    <location>
        <begin position="46"/>
        <end position="65"/>
    </location>
</feature>
<dbReference type="AlphaFoldDB" id="A0A1M7N059"/>
<proteinExistence type="inferred from homology"/>
<evidence type="ECO:0000256" key="1">
    <source>
        <dbReference type="ARBA" id="ARBA00004651"/>
    </source>
</evidence>
<dbReference type="Pfam" id="PF02308">
    <property type="entry name" value="MgtC"/>
    <property type="match status" value="1"/>
</dbReference>
<dbReference type="STRING" id="1120996.SAMN02746066_04128"/>
<feature type="transmembrane region" description="Helical" evidence="7">
    <location>
        <begin position="128"/>
        <end position="150"/>
    </location>
</feature>
<feature type="domain" description="MgtC/SapB/SrpB/YhiD N-terminal" evidence="8">
    <location>
        <begin position="21"/>
        <end position="146"/>
    </location>
</feature>
<evidence type="ECO:0000256" key="6">
    <source>
        <dbReference type="ARBA" id="ARBA00023136"/>
    </source>
</evidence>
<dbReference type="Proteomes" id="UP000184038">
    <property type="component" value="Unassembled WGS sequence"/>
</dbReference>
<dbReference type="PANTHER" id="PTHR33778">
    <property type="entry name" value="PROTEIN MGTC"/>
    <property type="match status" value="1"/>
</dbReference>
<dbReference type="PANTHER" id="PTHR33778:SF1">
    <property type="entry name" value="MAGNESIUM TRANSPORTER YHID-RELATED"/>
    <property type="match status" value="1"/>
</dbReference>
<evidence type="ECO:0000256" key="4">
    <source>
        <dbReference type="ARBA" id="ARBA00022692"/>
    </source>
</evidence>
<dbReference type="OrthoDB" id="9811198at2"/>
<dbReference type="PRINTS" id="PR01837">
    <property type="entry name" value="MGTCSAPBPROT"/>
</dbReference>
<gene>
    <name evidence="9" type="ORF">SAMN02746066_04128</name>
</gene>
<keyword evidence="10" id="KW-1185">Reference proteome</keyword>
<evidence type="ECO:0000256" key="3">
    <source>
        <dbReference type="ARBA" id="ARBA00022475"/>
    </source>
</evidence>
<dbReference type="InterPro" id="IPR049177">
    <property type="entry name" value="MgtC_SapB_SrpB_YhiD_N"/>
</dbReference>
<sequence length="230" mass="24787">MGIEVFGNLRELNYLSIMVRLILALLCGGIIGFDREKKGRPAGFRTHILVCIGSALVMITSQFIIAVLKIDTDPTRMGAQVISGIGFLGAGTILTTSKQHVKGLTTAAGLWACSSMGLAIGIGFYEGAILGCVFILASMKILQGFEVFLLSKSDIVELYIEVTCVEGIGSMIGFMKENQMSIIHFETVSNKEGNSTIGLFVSATKIKDKSTEEIIEVIKSHEMVATAYHI</sequence>
<evidence type="ECO:0000313" key="9">
    <source>
        <dbReference type="EMBL" id="SHM96872.1"/>
    </source>
</evidence>
<evidence type="ECO:0000256" key="2">
    <source>
        <dbReference type="ARBA" id="ARBA00009298"/>
    </source>
</evidence>
<name>A0A1M7N059_9FIRM</name>
<comment type="similarity">
    <text evidence="2">Belongs to the MgtC/SapB family.</text>
</comment>
<feature type="transmembrane region" description="Helical" evidence="7">
    <location>
        <begin position="12"/>
        <end position="34"/>
    </location>
</feature>
<reference evidence="9 10" key="1">
    <citation type="submission" date="2016-11" db="EMBL/GenBank/DDBJ databases">
        <authorList>
            <person name="Jaros S."/>
            <person name="Januszkiewicz K."/>
            <person name="Wedrychowicz H."/>
        </authorList>
    </citation>
    <scope>NUCLEOTIDE SEQUENCE [LARGE SCALE GENOMIC DNA]</scope>
    <source>
        <strain evidence="9 10">DSM 15930</strain>
    </source>
</reference>
<dbReference type="GO" id="GO:0005886">
    <property type="term" value="C:plasma membrane"/>
    <property type="evidence" value="ECO:0007669"/>
    <property type="project" value="UniProtKB-SubCell"/>
</dbReference>
<keyword evidence="4 7" id="KW-0812">Transmembrane</keyword>
<keyword evidence="6 7" id="KW-0472">Membrane</keyword>
<protein>
    <submittedName>
        <fullName evidence="9">Putative Mg2+ transporter-C (MgtC) family protein</fullName>
    </submittedName>
</protein>
<evidence type="ECO:0000313" key="10">
    <source>
        <dbReference type="Proteomes" id="UP000184038"/>
    </source>
</evidence>
<keyword evidence="5 7" id="KW-1133">Transmembrane helix</keyword>
<evidence type="ECO:0000259" key="8">
    <source>
        <dbReference type="Pfam" id="PF02308"/>
    </source>
</evidence>
<keyword evidence="3" id="KW-1003">Cell membrane</keyword>
<evidence type="ECO:0000256" key="7">
    <source>
        <dbReference type="SAM" id="Phobius"/>
    </source>
</evidence>